<dbReference type="Gene3D" id="3.30.420.10">
    <property type="entry name" value="Ribonuclease H-like superfamily/Ribonuclease H"/>
    <property type="match status" value="1"/>
</dbReference>
<keyword evidence="5 13" id="KW-0548">Nucleotidyltransferase</keyword>
<dbReference type="GO" id="GO:0008408">
    <property type="term" value="F:3'-5' exonuclease activity"/>
    <property type="evidence" value="ECO:0007669"/>
    <property type="project" value="UniProtKB-UniRule"/>
</dbReference>
<dbReference type="NCBIfam" id="NF001688">
    <property type="entry name" value="PRK00448.1"/>
    <property type="match status" value="1"/>
</dbReference>
<protein>
    <recommendedName>
        <fullName evidence="13">DNA polymerase III PolC-type</fullName>
        <shortName evidence="13">PolIII</shortName>
        <ecNumber evidence="13">2.7.7.7</ecNumber>
    </recommendedName>
</protein>
<keyword evidence="7 13" id="KW-0540">Nuclease</keyword>
<dbReference type="GO" id="GO:0003677">
    <property type="term" value="F:DNA binding"/>
    <property type="evidence" value="ECO:0007669"/>
    <property type="project" value="UniProtKB-UniRule"/>
</dbReference>
<dbReference type="InterPro" id="IPR044923">
    <property type="entry name" value="PolC_middle_finger_sf"/>
</dbReference>
<dbReference type="Pfam" id="PF14579">
    <property type="entry name" value="HHH_6"/>
    <property type="match status" value="1"/>
</dbReference>
<dbReference type="SMART" id="SM00479">
    <property type="entry name" value="EXOIII"/>
    <property type="match status" value="1"/>
</dbReference>
<dbReference type="Gene3D" id="3.20.20.140">
    <property type="entry name" value="Metal-dependent hydrolases"/>
    <property type="match status" value="2"/>
</dbReference>
<keyword evidence="9 13" id="KW-0269">Exonuclease</keyword>
<evidence type="ECO:0000259" key="14">
    <source>
        <dbReference type="SMART" id="SM00479"/>
    </source>
</evidence>
<dbReference type="EMBL" id="DVHC01000003">
    <property type="protein sequence ID" value="HIR58456.1"/>
    <property type="molecule type" value="Genomic_DNA"/>
</dbReference>
<dbReference type="HAMAP" id="MF_00356">
    <property type="entry name" value="DNApol_PolC"/>
    <property type="match status" value="1"/>
</dbReference>
<dbReference type="CDD" id="cd04484">
    <property type="entry name" value="polC_OBF"/>
    <property type="match status" value="1"/>
</dbReference>
<comment type="catalytic activity">
    <reaction evidence="12 13">
        <text>DNA(n) + a 2'-deoxyribonucleoside 5'-triphosphate = DNA(n+1) + diphosphate</text>
        <dbReference type="Rhea" id="RHEA:22508"/>
        <dbReference type="Rhea" id="RHEA-COMP:17339"/>
        <dbReference type="Rhea" id="RHEA-COMP:17340"/>
        <dbReference type="ChEBI" id="CHEBI:33019"/>
        <dbReference type="ChEBI" id="CHEBI:61560"/>
        <dbReference type="ChEBI" id="CHEBI:173112"/>
        <dbReference type="EC" id="2.7.7.7"/>
    </reaction>
</comment>
<dbReference type="InterPro" id="IPR012340">
    <property type="entry name" value="NA-bd_OB-fold"/>
</dbReference>
<dbReference type="InterPro" id="IPR004805">
    <property type="entry name" value="DnaE2/DnaE/PolC"/>
</dbReference>
<accession>A0A9D1DT64</accession>
<dbReference type="SUPFAM" id="SSF50249">
    <property type="entry name" value="Nucleic acid-binding proteins"/>
    <property type="match status" value="1"/>
</dbReference>
<dbReference type="GO" id="GO:0005737">
    <property type="term" value="C:cytoplasm"/>
    <property type="evidence" value="ECO:0007669"/>
    <property type="project" value="UniProtKB-SubCell"/>
</dbReference>
<keyword evidence="10 13" id="KW-0239">DNA-directed DNA polymerase</keyword>
<dbReference type="Pfam" id="PF17657">
    <property type="entry name" value="DNA_pol3_finger"/>
    <property type="match status" value="1"/>
</dbReference>
<dbReference type="Gene3D" id="6.10.140.1510">
    <property type="match status" value="1"/>
</dbReference>
<dbReference type="InterPro" id="IPR012337">
    <property type="entry name" value="RNaseH-like_sf"/>
</dbReference>
<dbReference type="InterPro" id="IPR003141">
    <property type="entry name" value="Pol/His_phosphatase_N"/>
</dbReference>
<dbReference type="PANTHER" id="PTHR32294">
    <property type="entry name" value="DNA POLYMERASE III SUBUNIT ALPHA"/>
    <property type="match status" value="1"/>
</dbReference>
<dbReference type="PANTHER" id="PTHR32294:SF5">
    <property type="entry name" value="DNA POLYMERASE III POLC-TYPE"/>
    <property type="match status" value="1"/>
</dbReference>
<dbReference type="InterPro" id="IPR004365">
    <property type="entry name" value="NA-bd_OB_tRNA"/>
</dbReference>
<evidence type="ECO:0000256" key="1">
    <source>
        <dbReference type="ARBA" id="ARBA00003452"/>
    </source>
</evidence>
<dbReference type="Gene3D" id="3.30.1900.20">
    <property type="match status" value="2"/>
</dbReference>
<dbReference type="GO" id="GO:0003887">
    <property type="term" value="F:DNA-directed DNA polymerase activity"/>
    <property type="evidence" value="ECO:0007669"/>
    <property type="project" value="UniProtKB-UniRule"/>
</dbReference>
<dbReference type="InterPro" id="IPR036397">
    <property type="entry name" value="RNaseH_sf"/>
</dbReference>
<dbReference type="Proteomes" id="UP000824232">
    <property type="component" value="Unassembled WGS sequence"/>
</dbReference>
<dbReference type="CDD" id="cd07435">
    <property type="entry name" value="PHP_PolIIIA_POLC"/>
    <property type="match status" value="1"/>
</dbReference>
<dbReference type="Gene3D" id="1.10.150.870">
    <property type="match status" value="1"/>
</dbReference>
<organism evidence="16 17">
    <name type="scientific">Candidatus Onthousia excrementipullorum</name>
    <dbReference type="NCBI Taxonomy" id="2840884"/>
    <lineage>
        <taxon>Bacteria</taxon>
        <taxon>Bacillati</taxon>
        <taxon>Bacillota</taxon>
        <taxon>Bacilli</taxon>
        <taxon>Candidatus Onthousia</taxon>
    </lineage>
</organism>
<evidence type="ECO:0000313" key="16">
    <source>
        <dbReference type="EMBL" id="HIR58456.1"/>
    </source>
</evidence>
<feature type="domain" description="Exonuclease" evidence="14">
    <location>
        <begin position="420"/>
        <end position="589"/>
    </location>
</feature>
<keyword evidence="6 13" id="KW-0235">DNA replication</keyword>
<dbReference type="InterPro" id="IPR006054">
    <property type="entry name" value="DnaQ"/>
</dbReference>
<evidence type="ECO:0000256" key="10">
    <source>
        <dbReference type="ARBA" id="ARBA00022932"/>
    </source>
</evidence>
<dbReference type="InterPro" id="IPR029460">
    <property type="entry name" value="DNAPol_HHH"/>
</dbReference>
<sequence length="1537" mass="174542">MDSKLNLFLKKINLNDEYFDFFKSSTLDKIVINKNNKSFLVKITIDKYLPKDILSNLVENKSLFADDLTYNFTVRNPDNNILLDYYPYFLDILKEKDKIKLTDVYKDSLIYEDDTLRLIAYNKKEEDRLKEISNDINNFYHNIGFHDYIPVILREDNEIEEEISNELSNVTIPEPIKRDVIKEEPKRYNNSGTPRRRKSTDEGCILGKTIDSEPIKMSLLLGEDNDVTVEGYIFGTDYFESNKSNFKIITLKITDETDSIACKVFCNEDEEYARLCKALKVGTWLKIRGYTKIDSFAKDELVLNARDIMPVEHEEEEITDDAKEKRVELHAHTMMSQMDGVADEVKLVKQAMKWGHKSIAITDHNGCQAFPNVYHLVRDYNKGKEEKDKFKALYGTELVMVDDSVDVVIRPNDGKLLDQTYVVFDFETTGFNAGGADSIIEIGAVKMKDGEILERYDELINPGRPLPAKITEITNITDLMLEDKDNEENAVKRFIDWFGDLPMVAHNAKFDVSFLEMAYKKYNLGEFKNPVIDTLELSRTLDNNYARHSLSALVKRYNVPWDEESHHRGDYDAEGTALVLYKMLEKLDSRNIETMEQLSNIVDSKEMYKYGNTNHINIIALNKKGLKNLFKIVSFANTTYLYKTPRIPRSIINEYREGLLIGSGCYESEVFKQATSKSEEELSNIIRFYDYVEVQPPECYSHLVETGDFANEGEVISNIKKIINTTIDAGKLIVATGDVHHITREDKIYREIIVNQKVPGGGRHPLARGGIKNIPSNHFRTTTEMLEDFSFLDNKTRKLIVIDNPNKIADMAEIIEVIIETGGIPFSPKIDKSVETVTDLVFTKASDMYGDPLPYNIEERISKELYGDGVYEAIEAKLKREEPNLSGDDFTKKLYANLHSTLLKGFDEVKRVIKENLKITTPDITDEDLEKALKKNLGGVIGGGFDVIYLIAQKLVKHSNDDGYIVGSRGSVGSSFVATMMGITEVNPLPAHYLCRNKDCKYSEFINDDGEPYGKDYPSGYDLPDKVCPKCGQPMGKEGQDMPFATFLGFNADKVPDIDLNFSGEYQWKAHEYTKVLFGVDNVYRAGTIGTVAEKTAYGYVRGYFEEHGIVGKRSTEIERLAKGCTGVKRTTGQHPGGIVVIPGYMDVFDFTPFQYPADDNTSLWRTTHFDYHAIDQDVLKLDILGHDDPTVLRMLQDLSGIDITTLPMDDKNIFSILTSPKALGVTEDDILCPTGTLGLPELGTRFVINMLVETKPSTFAELVKISGLSHGTDVWAGNASELIKNNIVPFKDVIGCRDDIMVNLMNWGMKPIRAFKIMEHVRKGKATKEPEVWKGMVEEMKAANVPEWYIESCHKIKYMFPKAHACAYVMSAIRIAWFKVYKPLFYYAAFFSIRVDDYDIETMIKGYNAIKTRYEDLLAKGFEATNKETNIIESLHVALEATARGIKFAPISLEKSDATRFVVDTEHENTLIPPFKTIDGLGLTVAKTIVEARENGPFLSKEDLQKRGKVSKTLTDKMTEMGILNELPDSNQLSLF</sequence>
<evidence type="ECO:0000256" key="6">
    <source>
        <dbReference type="ARBA" id="ARBA00022705"/>
    </source>
</evidence>
<dbReference type="Pfam" id="PF01336">
    <property type="entry name" value="tRNA_anti-codon"/>
    <property type="match status" value="1"/>
</dbReference>
<comment type="similarity">
    <text evidence="13">Belongs to the DNA polymerase type-C family. PolC subfamily.</text>
</comment>
<dbReference type="SUPFAM" id="SSF160975">
    <property type="entry name" value="AF1531-like"/>
    <property type="match status" value="1"/>
</dbReference>
<dbReference type="NCBIfam" id="TIGR00573">
    <property type="entry name" value="dnaq"/>
    <property type="match status" value="1"/>
</dbReference>
<evidence type="ECO:0000256" key="2">
    <source>
        <dbReference type="ARBA" id="ARBA00004496"/>
    </source>
</evidence>
<evidence type="ECO:0000256" key="5">
    <source>
        <dbReference type="ARBA" id="ARBA00022695"/>
    </source>
</evidence>
<evidence type="ECO:0000256" key="7">
    <source>
        <dbReference type="ARBA" id="ARBA00022722"/>
    </source>
</evidence>
<reference evidence="16" key="1">
    <citation type="submission" date="2020-10" db="EMBL/GenBank/DDBJ databases">
        <authorList>
            <person name="Gilroy R."/>
        </authorList>
    </citation>
    <scope>NUCLEOTIDE SEQUENCE</scope>
    <source>
        <strain evidence="16">CHK184-20233</strain>
    </source>
</reference>
<evidence type="ECO:0000256" key="4">
    <source>
        <dbReference type="ARBA" id="ARBA00022679"/>
    </source>
</evidence>
<dbReference type="InterPro" id="IPR004013">
    <property type="entry name" value="PHP_dom"/>
</dbReference>
<comment type="function">
    <text evidence="11">DNA polymerase III is a complex, multichain enzyme responsible for most of the replicative synthesis in bacteria. This DNA polymerase also exhibits 3' to 5' exonuclease activity. The alpha chain is the DNA polymerase.</text>
</comment>
<dbReference type="InterPro" id="IPR011708">
    <property type="entry name" value="DNA_pol3_alpha_NTPase_dom"/>
</dbReference>
<dbReference type="InterPro" id="IPR013520">
    <property type="entry name" value="Ribonucl_H"/>
</dbReference>
<evidence type="ECO:0000256" key="3">
    <source>
        <dbReference type="ARBA" id="ARBA00022490"/>
    </source>
</evidence>
<dbReference type="Pfam" id="PF00929">
    <property type="entry name" value="RNase_T"/>
    <property type="match status" value="1"/>
</dbReference>
<dbReference type="EC" id="2.7.7.7" evidence="13"/>
<evidence type="ECO:0000256" key="13">
    <source>
        <dbReference type="HAMAP-Rule" id="MF_00356"/>
    </source>
</evidence>
<evidence type="ECO:0000313" key="17">
    <source>
        <dbReference type="Proteomes" id="UP000824232"/>
    </source>
</evidence>
<dbReference type="InterPro" id="IPR006308">
    <property type="entry name" value="Pol_III_a_PolC-type_gram_pos"/>
</dbReference>
<evidence type="ECO:0000259" key="15">
    <source>
        <dbReference type="SMART" id="SM00481"/>
    </source>
</evidence>
<comment type="caution">
    <text evidence="16">The sequence shown here is derived from an EMBL/GenBank/DDBJ whole genome shotgun (WGS) entry which is preliminary data.</text>
</comment>
<evidence type="ECO:0000256" key="11">
    <source>
        <dbReference type="ARBA" id="ARBA00025611"/>
    </source>
</evidence>
<dbReference type="SMART" id="SM00481">
    <property type="entry name" value="POLIIIAc"/>
    <property type="match status" value="1"/>
</dbReference>
<dbReference type="Gene3D" id="1.10.150.700">
    <property type="entry name" value="PolC, middle finger domain"/>
    <property type="match status" value="1"/>
</dbReference>
<comment type="function">
    <text evidence="1 13">Required for replicative DNA synthesis. This DNA polymerase also exhibits 3' to 5' exonuclease activity.</text>
</comment>
<feature type="domain" description="Polymerase/histidinol phosphatase N-terminal" evidence="15">
    <location>
        <begin position="327"/>
        <end position="402"/>
    </location>
</feature>
<dbReference type="Pfam" id="PF14480">
    <property type="entry name" value="DNA_pol3_a_NI"/>
    <property type="match status" value="1"/>
</dbReference>
<dbReference type="Pfam" id="PF07733">
    <property type="entry name" value="DNA_pol3_alpha"/>
    <property type="match status" value="2"/>
</dbReference>
<comment type="subcellular location">
    <subcellularLocation>
        <location evidence="2 13">Cytoplasm</location>
    </subcellularLocation>
</comment>
<dbReference type="InterPro" id="IPR028112">
    <property type="entry name" value="DNA_PolC-type_N_I"/>
</dbReference>
<dbReference type="Gene3D" id="2.40.50.140">
    <property type="entry name" value="Nucleic acid-binding proteins"/>
    <property type="match status" value="1"/>
</dbReference>
<dbReference type="FunFam" id="3.30.420.10:FF:000045">
    <property type="entry name" value="3'-5' exonuclease DinG"/>
    <property type="match status" value="1"/>
</dbReference>
<name>A0A9D1DT64_9FIRM</name>
<dbReference type="SUPFAM" id="SSF53098">
    <property type="entry name" value="Ribonuclease H-like"/>
    <property type="match status" value="1"/>
</dbReference>
<dbReference type="Pfam" id="PF02811">
    <property type="entry name" value="PHP"/>
    <property type="match status" value="1"/>
</dbReference>
<dbReference type="InterPro" id="IPR040982">
    <property type="entry name" value="DNA_pol3_finger"/>
</dbReference>
<evidence type="ECO:0000256" key="8">
    <source>
        <dbReference type="ARBA" id="ARBA00022801"/>
    </source>
</evidence>
<keyword evidence="3 13" id="KW-0963">Cytoplasm</keyword>
<reference evidence="16" key="2">
    <citation type="journal article" date="2021" name="PeerJ">
        <title>Extensive microbial diversity within the chicken gut microbiome revealed by metagenomics and culture.</title>
        <authorList>
            <person name="Gilroy R."/>
            <person name="Ravi A."/>
            <person name="Getino M."/>
            <person name="Pursley I."/>
            <person name="Horton D.L."/>
            <person name="Alikhan N.F."/>
            <person name="Baker D."/>
            <person name="Gharbi K."/>
            <person name="Hall N."/>
            <person name="Watson M."/>
            <person name="Adriaenssens E.M."/>
            <person name="Foster-Nyarko E."/>
            <person name="Jarju S."/>
            <person name="Secka A."/>
            <person name="Antonio M."/>
            <person name="Oren A."/>
            <person name="Chaudhuri R.R."/>
            <person name="La Ragione R."/>
            <person name="Hildebrand F."/>
            <person name="Pallen M.J."/>
        </authorList>
    </citation>
    <scope>NUCLEOTIDE SEQUENCE</scope>
    <source>
        <strain evidence="16">CHK184-20233</strain>
    </source>
</reference>
<evidence type="ECO:0000256" key="9">
    <source>
        <dbReference type="ARBA" id="ARBA00022839"/>
    </source>
</evidence>
<dbReference type="GO" id="GO:0006261">
    <property type="term" value="P:DNA-templated DNA replication"/>
    <property type="evidence" value="ECO:0007669"/>
    <property type="project" value="UniProtKB-UniRule"/>
</dbReference>
<dbReference type="CDD" id="cd06127">
    <property type="entry name" value="DEDDh"/>
    <property type="match status" value="1"/>
</dbReference>
<keyword evidence="4 13" id="KW-0808">Transferase</keyword>
<proteinExistence type="inferred from homology"/>
<keyword evidence="8 13" id="KW-0378">Hydrolase</keyword>
<evidence type="ECO:0000256" key="12">
    <source>
        <dbReference type="ARBA" id="ARBA00049244"/>
    </source>
</evidence>
<gene>
    <name evidence="13" type="primary">polC</name>
    <name evidence="16" type="ORF">IAB38_00230</name>
</gene>